<name>A0ABD3XF11_SINWO</name>
<evidence type="ECO:0000313" key="2">
    <source>
        <dbReference type="Proteomes" id="UP001634394"/>
    </source>
</evidence>
<evidence type="ECO:0000313" key="1">
    <source>
        <dbReference type="EMBL" id="KAL3884712.1"/>
    </source>
</evidence>
<sequence length="93" mass="10980">MESHNTLSVQRPYNVYIMINTSSCEAVAVTNEEYDKHNRTLFCPVFDKSQPSLATMRMPYKQKTISKWWLDMKAIMVTNKQGSKIFLTIWHEF</sequence>
<evidence type="ECO:0008006" key="3">
    <source>
        <dbReference type="Google" id="ProtNLM"/>
    </source>
</evidence>
<protein>
    <recommendedName>
        <fullName evidence="3">PiggyBac transposable element-derived protein domain-containing protein</fullName>
    </recommendedName>
</protein>
<organism evidence="1 2">
    <name type="scientific">Sinanodonta woodiana</name>
    <name type="common">Chinese pond mussel</name>
    <name type="synonym">Anodonta woodiana</name>
    <dbReference type="NCBI Taxonomy" id="1069815"/>
    <lineage>
        <taxon>Eukaryota</taxon>
        <taxon>Metazoa</taxon>
        <taxon>Spiralia</taxon>
        <taxon>Lophotrochozoa</taxon>
        <taxon>Mollusca</taxon>
        <taxon>Bivalvia</taxon>
        <taxon>Autobranchia</taxon>
        <taxon>Heteroconchia</taxon>
        <taxon>Palaeoheterodonta</taxon>
        <taxon>Unionida</taxon>
        <taxon>Unionoidea</taxon>
        <taxon>Unionidae</taxon>
        <taxon>Unioninae</taxon>
        <taxon>Sinanodonta</taxon>
    </lineage>
</organism>
<dbReference type="Proteomes" id="UP001634394">
    <property type="component" value="Unassembled WGS sequence"/>
</dbReference>
<accession>A0ABD3XF11</accession>
<keyword evidence="2" id="KW-1185">Reference proteome</keyword>
<dbReference type="AlphaFoldDB" id="A0ABD3XF11"/>
<comment type="caution">
    <text evidence="1">The sequence shown here is derived from an EMBL/GenBank/DDBJ whole genome shotgun (WGS) entry which is preliminary data.</text>
</comment>
<proteinExistence type="predicted"/>
<reference evidence="1 2" key="1">
    <citation type="submission" date="2024-11" db="EMBL/GenBank/DDBJ databases">
        <title>Chromosome-level genome assembly of the freshwater bivalve Anodonta woodiana.</title>
        <authorList>
            <person name="Chen X."/>
        </authorList>
    </citation>
    <scope>NUCLEOTIDE SEQUENCE [LARGE SCALE GENOMIC DNA]</scope>
    <source>
        <strain evidence="1">MN2024</strain>
        <tissue evidence="1">Gills</tissue>
    </source>
</reference>
<dbReference type="EMBL" id="JBJQND010000002">
    <property type="protein sequence ID" value="KAL3884712.1"/>
    <property type="molecule type" value="Genomic_DNA"/>
</dbReference>
<gene>
    <name evidence="1" type="ORF">ACJMK2_024824</name>
</gene>